<dbReference type="KEGG" id="falb:HYN59_11575"/>
<reference evidence="2 3" key="1">
    <citation type="submission" date="2018-04" db="EMBL/GenBank/DDBJ databases">
        <title>Genome sequencing of Flavobacterium sp. HYN0059.</title>
        <authorList>
            <person name="Yi H."/>
            <person name="Baek C."/>
        </authorList>
    </citation>
    <scope>NUCLEOTIDE SEQUENCE [LARGE SCALE GENOMIC DNA]</scope>
    <source>
        <strain evidence="2 3">HYN0059</strain>
    </source>
</reference>
<feature type="domain" description="PPM-type phosphatase" evidence="1">
    <location>
        <begin position="182"/>
        <end position="461"/>
    </location>
</feature>
<dbReference type="SUPFAM" id="SSF81606">
    <property type="entry name" value="PP2C-like"/>
    <property type="match status" value="1"/>
</dbReference>
<protein>
    <recommendedName>
        <fullName evidence="1">PPM-type phosphatase domain-containing protein</fullName>
    </recommendedName>
</protein>
<keyword evidence="3" id="KW-1185">Reference proteome</keyword>
<dbReference type="Pfam" id="PF13672">
    <property type="entry name" value="PP2C_2"/>
    <property type="match status" value="1"/>
</dbReference>
<dbReference type="InterPro" id="IPR001932">
    <property type="entry name" value="PPM-type_phosphatase-like_dom"/>
</dbReference>
<dbReference type="EMBL" id="CP029186">
    <property type="protein sequence ID" value="AWH85707.1"/>
    <property type="molecule type" value="Genomic_DNA"/>
</dbReference>
<sequence>MNDIQKYIFTLLANQGIHSPQQFEKEFLEFAVREENIKNVSLIRQLQVQMTQAWQIRARRLEIAGQYITFPNGMAGRPYTALFNFETLNLTDLTSHSLTGFEGTGLEYDAVTRTISGTPDQGGDITLEFTYNFEGEEEGAAPNVKKLSIIINADPKSLWKDIPSDANGLYSKPDNVAEICQLGGKTLVAASRRGRSHANIGGYRDDDYDYAELENGWSVIAVSDGAGSAPAGRKGSEIACNAVVDYLKHQFTAERSSVIDEAVSANAKEKIKELGLPYLSGAANHAFEEIEHFSREAAMPLSNFHATLVFALVKHYPQGSAFMTFSIGDCPMALLNKDMTEVTLMNKLDVGEFGGGTRFITMPEIFRADDFEARFRFEFVTDFSYFVLMTDGIYDPKFEVEANLDKIERWQHFFEDLDLERKNREALPGMRRGNDDIRDRLAEWMDFWSPGNHDDRTLAILF</sequence>
<evidence type="ECO:0000313" key="3">
    <source>
        <dbReference type="Proteomes" id="UP000244929"/>
    </source>
</evidence>
<organism evidence="2 3">
    <name type="scientific">Flavobacterium album</name>
    <dbReference type="NCBI Taxonomy" id="2175091"/>
    <lineage>
        <taxon>Bacteria</taxon>
        <taxon>Pseudomonadati</taxon>
        <taxon>Bacteroidota</taxon>
        <taxon>Flavobacteriia</taxon>
        <taxon>Flavobacteriales</taxon>
        <taxon>Flavobacteriaceae</taxon>
        <taxon>Flavobacterium</taxon>
    </lineage>
</organism>
<dbReference type="RefSeq" id="WP_108778409.1">
    <property type="nucleotide sequence ID" value="NZ_CP029186.1"/>
</dbReference>
<accession>A0A2S1QZ61</accession>
<dbReference type="Gene3D" id="3.60.40.10">
    <property type="entry name" value="PPM-type phosphatase domain"/>
    <property type="match status" value="1"/>
</dbReference>
<evidence type="ECO:0000313" key="2">
    <source>
        <dbReference type="EMBL" id="AWH85707.1"/>
    </source>
</evidence>
<dbReference type="OrthoDB" id="963478at2"/>
<dbReference type="AlphaFoldDB" id="A0A2S1QZ61"/>
<gene>
    <name evidence="2" type="ORF">HYN59_11575</name>
</gene>
<proteinExistence type="predicted"/>
<evidence type="ECO:0000259" key="1">
    <source>
        <dbReference type="SMART" id="SM00332"/>
    </source>
</evidence>
<dbReference type="InterPro" id="IPR036457">
    <property type="entry name" value="PPM-type-like_dom_sf"/>
</dbReference>
<dbReference type="SMART" id="SM00332">
    <property type="entry name" value="PP2Cc"/>
    <property type="match status" value="1"/>
</dbReference>
<dbReference type="Proteomes" id="UP000244929">
    <property type="component" value="Chromosome"/>
</dbReference>
<name>A0A2S1QZ61_9FLAO</name>